<evidence type="ECO:0000256" key="6">
    <source>
        <dbReference type="ARBA" id="ARBA00023134"/>
    </source>
</evidence>
<evidence type="ECO:0000256" key="2">
    <source>
        <dbReference type="ARBA" id="ARBA00022679"/>
    </source>
</evidence>
<dbReference type="RefSeq" id="WP_256419444.1">
    <property type="nucleotide sequence ID" value="NZ_JANHDL010000021.1"/>
</dbReference>
<gene>
    <name evidence="9" type="ORF">ACFR9T_16095</name>
</gene>
<dbReference type="InterPro" id="IPR029044">
    <property type="entry name" value="Nucleotide-diphossugar_trans"/>
</dbReference>
<evidence type="ECO:0000259" key="8">
    <source>
        <dbReference type="Pfam" id="PF12804"/>
    </source>
</evidence>
<keyword evidence="6" id="KW-0342">GTP-binding</keyword>
<comment type="caution">
    <text evidence="9">The sequence shown here is derived from an EMBL/GenBank/DDBJ whole genome shotgun (WGS) entry which is preliminary data.</text>
</comment>
<protein>
    <submittedName>
        <fullName evidence="9">Molybdenum cofactor guanylyltransferase</fullName>
        <ecNumber evidence="9">2.7.7.77</ecNumber>
    </submittedName>
</protein>
<dbReference type="EC" id="2.7.7.77" evidence="9"/>
<dbReference type="InterPro" id="IPR013482">
    <property type="entry name" value="Molybde_CF_guanTrfase"/>
</dbReference>
<keyword evidence="5" id="KW-0460">Magnesium</keyword>
<dbReference type="GO" id="GO:0006777">
    <property type="term" value="P:Mo-molybdopterin cofactor biosynthetic process"/>
    <property type="evidence" value="ECO:0007669"/>
    <property type="project" value="UniProtKB-KW"/>
</dbReference>
<organism evidence="9 10">
    <name type="scientific">Halorubrum laminariae</name>
    <dbReference type="NCBI Taxonomy" id="1433523"/>
    <lineage>
        <taxon>Archaea</taxon>
        <taxon>Methanobacteriati</taxon>
        <taxon>Methanobacteriota</taxon>
        <taxon>Stenosarchaea group</taxon>
        <taxon>Halobacteria</taxon>
        <taxon>Halobacteriales</taxon>
        <taxon>Haloferacaceae</taxon>
        <taxon>Halorubrum</taxon>
    </lineage>
</organism>
<dbReference type="PANTHER" id="PTHR19136">
    <property type="entry name" value="MOLYBDENUM COFACTOR GUANYLYLTRANSFERASE"/>
    <property type="match status" value="1"/>
</dbReference>
<evidence type="ECO:0000256" key="3">
    <source>
        <dbReference type="ARBA" id="ARBA00022723"/>
    </source>
</evidence>
<evidence type="ECO:0000256" key="1">
    <source>
        <dbReference type="ARBA" id="ARBA00022490"/>
    </source>
</evidence>
<dbReference type="GO" id="GO:0005525">
    <property type="term" value="F:GTP binding"/>
    <property type="evidence" value="ECO:0007669"/>
    <property type="project" value="UniProtKB-KW"/>
</dbReference>
<dbReference type="CDD" id="cd02503">
    <property type="entry name" value="MobA"/>
    <property type="match status" value="1"/>
</dbReference>
<proteinExistence type="predicted"/>
<evidence type="ECO:0000256" key="5">
    <source>
        <dbReference type="ARBA" id="ARBA00022842"/>
    </source>
</evidence>
<dbReference type="EMBL" id="JBHUDB010000023">
    <property type="protein sequence ID" value="MFD1572079.1"/>
    <property type="molecule type" value="Genomic_DNA"/>
</dbReference>
<feature type="domain" description="MobA-like NTP transferase" evidence="8">
    <location>
        <begin position="8"/>
        <end position="146"/>
    </location>
</feature>
<dbReference type="InterPro" id="IPR025877">
    <property type="entry name" value="MobA-like_NTP_Trfase"/>
</dbReference>
<keyword evidence="1" id="KW-0963">Cytoplasm</keyword>
<keyword evidence="3" id="KW-0479">Metal-binding</keyword>
<dbReference type="AlphaFoldDB" id="A0ABD6C609"/>
<dbReference type="SUPFAM" id="SSF53448">
    <property type="entry name" value="Nucleotide-diphospho-sugar transferases"/>
    <property type="match status" value="1"/>
</dbReference>
<evidence type="ECO:0000256" key="4">
    <source>
        <dbReference type="ARBA" id="ARBA00022741"/>
    </source>
</evidence>
<keyword evidence="7" id="KW-0501">Molybdenum cofactor biosynthesis</keyword>
<keyword evidence="4" id="KW-0547">Nucleotide-binding</keyword>
<keyword evidence="9" id="KW-0548">Nucleotidyltransferase</keyword>
<accession>A0ABD6C609</accession>
<keyword evidence="2 9" id="KW-0808">Transferase</keyword>
<evidence type="ECO:0000256" key="7">
    <source>
        <dbReference type="ARBA" id="ARBA00023150"/>
    </source>
</evidence>
<evidence type="ECO:0000313" key="10">
    <source>
        <dbReference type="Proteomes" id="UP001597185"/>
    </source>
</evidence>
<evidence type="ECO:0000313" key="9">
    <source>
        <dbReference type="EMBL" id="MFD1572079.1"/>
    </source>
</evidence>
<dbReference type="Gene3D" id="3.90.550.10">
    <property type="entry name" value="Spore Coat Polysaccharide Biosynthesis Protein SpsA, Chain A"/>
    <property type="match status" value="1"/>
</dbReference>
<dbReference type="GO" id="GO:0046872">
    <property type="term" value="F:metal ion binding"/>
    <property type="evidence" value="ECO:0007669"/>
    <property type="project" value="UniProtKB-KW"/>
</dbReference>
<dbReference type="PANTHER" id="PTHR19136:SF81">
    <property type="entry name" value="MOLYBDENUM COFACTOR GUANYLYLTRANSFERASE"/>
    <property type="match status" value="1"/>
</dbReference>
<reference evidence="9 10" key="1">
    <citation type="journal article" date="2019" name="Int. J. Syst. Evol. Microbiol.">
        <title>The Global Catalogue of Microorganisms (GCM) 10K type strain sequencing project: providing services to taxonomists for standard genome sequencing and annotation.</title>
        <authorList>
            <consortium name="The Broad Institute Genomics Platform"/>
            <consortium name="The Broad Institute Genome Sequencing Center for Infectious Disease"/>
            <person name="Wu L."/>
            <person name="Ma J."/>
        </authorList>
    </citation>
    <scope>NUCLEOTIDE SEQUENCE [LARGE SCALE GENOMIC DNA]</scope>
    <source>
        <strain evidence="9 10">CGMCC 1.12689</strain>
    </source>
</reference>
<sequence length="185" mass="20030">MSSQKRVGVVLAGGYSTRFGEQEKALAEVNKRPVITHVVTRVDPTADRILINCRRDQQADFESALDSTTADVEFVCDPVPDSGPAAGLRTALETVSEPVVAVVACDMLFLDSSFLDWLFEKMDGADGTVPYVDGTPQPTHAVFTTEPTRRAADDAVRTASGSLRDIPDRLDLGEILESRVLCCVE</sequence>
<name>A0ABD6C609_9EURY</name>
<dbReference type="Pfam" id="PF12804">
    <property type="entry name" value="NTP_transf_3"/>
    <property type="match status" value="1"/>
</dbReference>
<keyword evidence="10" id="KW-1185">Reference proteome</keyword>
<dbReference type="Proteomes" id="UP001597185">
    <property type="component" value="Unassembled WGS sequence"/>
</dbReference>
<dbReference type="GO" id="GO:0061603">
    <property type="term" value="F:molybdenum cofactor guanylyltransferase activity"/>
    <property type="evidence" value="ECO:0007669"/>
    <property type="project" value="UniProtKB-EC"/>
</dbReference>